<organism evidence="2 3">
    <name type="scientific">Allorhodopirellula solitaria</name>
    <dbReference type="NCBI Taxonomy" id="2527987"/>
    <lineage>
        <taxon>Bacteria</taxon>
        <taxon>Pseudomonadati</taxon>
        <taxon>Planctomycetota</taxon>
        <taxon>Planctomycetia</taxon>
        <taxon>Pirellulales</taxon>
        <taxon>Pirellulaceae</taxon>
        <taxon>Allorhodopirellula</taxon>
    </lineage>
</organism>
<dbReference type="RefSeq" id="WP_246113022.1">
    <property type="nucleotide sequence ID" value="NZ_SJPK01000015.1"/>
</dbReference>
<name>A0A5C5WZY4_9BACT</name>
<dbReference type="AlphaFoldDB" id="A0A5C5WZY4"/>
<proteinExistence type="predicted"/>
<feature type="transmembrane region" description="Helical" evidence="1">
    <location>
        <begin position="184"/>
        <end position="212"/>
    </location>
</feature>
<sequence>MRNRVACTRTPLASRFELRPSPAIDVPSGAAVVSRIPVGSERITGGANFQLAVGRIGKRDAHATLKREQANTTENVVCIFDSPGAASFSDMLLSMTTQSNPYQPAAAEPEAQRGTGSVRCPVCDQPMSRLRLVFPAAKCKNCRHRIRMRSSWRASSLSTITGAICLLSLVYFDATIGHNSPIFAIHAVVFVVLGTFWFHLFGNPALAGWFGYASQSTLERERLKYRNRMNTPRE</sequence>
<evidence type="ECO:0000313" key="3">
    <source>
        <dbReference type="Proteomes" id="UP000318053"/>
    </source>
</evidence>
<keyword evidence="1" id="KW-0472">Membrane</keyword>
<keyword evidence="3" id="KW-1185">Reference proteome</keyword>
<evidence type="ECO:0000256" key="1">
    <source>
        <dbReference type="SAM" id="Phobius"/>
    </source>
</evidence>
<dbReference type="Proteomes" id="UP000318053">
    <property type="component" value="Unassembled WGS sequence"/>
</dbReference>
<keyword evidence="1" id="KW-1133">Transmembrane helix</keyword>
<protein>
    <submittedName>
        <fullName evidence="2">Uncharacterized protein</fullName>
    </submittedName>
</protein>
<dbReference type="EMBL" id="SJPK01000015">
    <property type="protein sequence ID" value="TWT56246.1"/>
    <property type="molecule type" value="Genomic_DNA"/>
</dbReference>
<keyword evidence="1" id="KW-0812">Transmembrane</keyword>
<reference evidence="2 3" key="1">
    <citation type="submission" date="2019-02" db="EMBL/GenBank/DDBJ databases">
        <title>Deep-cultivation of Planctomycetes and their phenomic and genomic characterization uncovers novel biology.</title>
        <authorList>
            <person name="Wiegand S."/>
            <person name="Jogler M."/>
            <person name="Boedeker C."/>
            <person name="Pinto D."/>
            <person name="Vollmers J."/>
            <person name="Rivas-Marin E."/>
            <person name="Kohn T."/>
            <person name="Peeters S.H."/>
            <person name="Heuer A."/>
            <person name="Rast P."/>
            <person name="Oberbeckmann S."/>
            <person name="Bunk B."/>
            <person name="Jeske O."/>
            <person name="Meyerdierks A."/>
            <person name="Storesund J.E."/>
            <person name="Kallscheuer N."/>
            <person name="Luecker S."/>
            <person name="Lage O.M."/>
            <person name="Pohl T."/>
            <person name="Merkel B.J."/>
            <person name="Hornburger P."/>
            <person name="Mueller R.-W."/>
            <person name="Bruemmer F."/>
            <person name="Labrenz M."/>
            <person name="Spormann A.M."/>
            <person name="Op Den Camp H."/>
            <person name="Overmann J."/>
            <person name="Amann R."/>
            <person name="Jetten M.S.M."/>
            <person name="Mascher T."/>
            <person name="Medema M.H."/>
            <person name="Devos D.P."/>
            <person name="Kaster A.-K."/>
            <person name="Ovreas L."/>
            <person name="Rohde M."/>
            <person name="Galperin M.Y."/>
            <person name="Jogler C."/>
        </authorList>
    </citation>
    <scope>NUCLEOTIDE SEQUENCE [LARGE SCALE GENOMIC DNA]</scope>
    <source>
        <strain evidence="2 3">CA85</strain>
    </source>
</reference>
<accession>A0A5C5WZY4</accession>
<comment type="caution">
    <text evidence="2">The sequence shown here is derived from an EMBL/GenBank/DDBJ whole genome shotgun (WGS) entry which is preliminary data.</text>
</comment>
<evidence type="ECO:0000313" key="2">
    <source>
        <dbReference type="EMBL" id="TWT56246.1"/>
    </source>
</evidence>
<gene>
    <name evidence="2" type="ORF">CA85_44280</name>
</gene>
<feature type="transmembrane region" description="Helical" evidence="1">
    <location>
        <begin position="154"/>
        <end position="172"/>
    </location>
</feature>